<dbReference type="AlphaFoldDB" id="A0A654MCF6"/>
<proteinExistence type="predicted"/>
<keyword evidence="2" id="KW-1185">Reference proteome</keyword>
<evidence type="ECO:0000313" key="1">
    <source>
        <dbReference type="EMBL" id="ALI37152.1"/>
    </source>
</evidence>
<protein>
    <submittedName>
        <fullName evidence="1">Uncharacterized protein</fullName>
    </submittedName>
</protein>
<dbReference type="Proteomes" id="UP000058925">
    <property type="component" value="Chromosome"/>
</dbReference>
<organism evidence="1 2">
    <name type="scientific">Candidatus Nitrosocosmicus oleophilus</name>
    <dbReference type="NCBI Taxonomy" id="1353260"/>
    <lineage>
        <taxon>Archaea</taxon>
        <taxon>Nitrososphaerota</taxon>
        <taxon>Nitrososphaeria</taxon>
        <taxon>Nitrososphaerales</taxon>
        <taxon>Nitrososphaeraceae</taxon>
        <taxon>Candidatus Nitrosocosmicus</taxon>
    </lineage>
</organism>
<sequence>MAHKDSIDWKNVIRKETRGIDDTGLGDVQDVLRDKVITQSGVVGKVAYAIQRILTEKIDCYNILFRMTKEESESLQCREIKK</sequence>
<reference evidence="2" key="1">
    <citation type="submission" date="2015-10" db="EMBL/GenBank/DDBJ databases">
        <title>Niche specialization of a soil ammonia-oxidizing archaeon, Candidatus Nitrosocosmicus oleophilus.</title>
        <authorList>
            <person name="Jung M.-Y."/>
            <person name="Rhee S.-K."/>
        </authorList>
    </citation>
    <scope>NUCLEOTIDE SEQUENCE [LARGE SCALE GENOMIC DNA]</scope>
    <source>
        <strain evidence="2">MY3</strain>
    </source>
</reference>
<name>A0A654MCF6_9ARCH</name>
<evidence type="ECO:0000313" key="2">
    <source>
        <dbReference type="Proteomes" id="UP000058925"/>
    </source>
</evidence>
<dbReference type="EMBL" id="CP012850">
    <property type="protein sequence ID" value="ALI37152.1"/>
    <property type="molecule type" value="Genomic_DNA"/>
</dbReference>
<accession>A0A654MCF6</accession>
<dbReference type="RefSeq" id="WP_196816277.1">
    <property type="nucleotide sequence ID" value="NZ_CP012850.1"/>
</dbReference>
<dbReference type="KEGG" id="taa:NMY3_02965"/>
<dbReference type="GeneID" id="60422842"/>
<gene>
    <name evidence="1" type="ORF">NMY3_02965</name>
</gene>